<sequence>MAKQTTSEIVEPVTVDILNKELHMIPFATEEPPFVRRTDRRPYRIETANTTGKLESLSLDPSKFTTTALNQACTSIRQAYTHVYGSTLSASEFAFSGADTGSSWTQSHQLMQSTASRNLLIKPAPRTDAIRELRVPTKDNGYRTPFEMTALDADPLHTEKALRDAAATLVAGGINVFLSGVGRITLCGPRLEALLAPTGVPVAKGDSIDSAVDSLCVKLEAALRLTEEGPRSVAQVEAMMALLRERAEASGGTPSLWTECMGESQSRHAAPSFAVLVLDLSGDADSVGREQLDPAVASAMTRLVHAGVRLAVLGRPQLWSGVPRDLRAQCPMEAIAVHAWR</sequence>
<accession>A0A8J6B7V8</accession>
<name>A0A8J6B7V8_9EUKA</name>
<protein>
    <submittedName>
        <fullName evidence="1">Uncharacterized protein</fullName>
    </submittedName>
</protein>
<dbReference type="EMBL" id="JAHDYR010000012">
    <property type="protein sequence ID" value="KAG9394964.1"/>
    <property type="molecule type" value="Genomic_DNA"/>
</dbReference>
<gene>
    <name evidence="1" type="ORF">J8273_0172</name>
</gene>
<proteinExistence type="predicted"/>
<dbReference type="Proteomes" id="UP000717585">
    <property type="component" value="Unassembled WGS sequence"/>
</dbReference>
<reference evidence="1" key="1">
    <citation type="submission" date="2021-05" db="EMBL/GenBank/DDBJ databases">
        <title>A free-living protist that lacks canonical eukaryotic 1 DNA replication and segregation systems.</title>
        <authorList>
            <person name="Salas-Leiva D.E."/>
            <person name="Tromer E.C."/>
            <person name="Curtis B.A."/>
            <person name="Jerlstrom-Hultqvist J."/>
            <person name="Kolisko M."/>
            <person name="Yi Z."/>
            <person name="Salas-Leiva J.S."/>
            <person name="Gallot-Lavallee L."/>
            <person name="Kops G.J.P.L."/>
            <person name="Archibald J.M."/>
            <person name="Simpson A.G.B."/>
            <person name="Roger A.J."/>
        </authorList>
    </citation>
    <scope>NUCLEOTIDE SEQUENCE</scope>
    <source>
        <strain evidence="1">BICM</strain>
    </source>
</reference>
<keyword evidence="2" id="KW-1185">Reference proteome</keyword>
<evidence type="ECO:0000313" key="2">
    <source>
        <dbReference type="Proteomes" id="UP000717585"/>
    </source>
</evidence>
<dbReference type="AlphaFoldDB" id="A0A8J6B7V8"/>
<organism evidence="1 2">
    <name type="scientific">Carpediemonas membranifera</name>
    <dbReference type="NCBI Taxonomy" id="201153"/>
    <lineage>
        <taxon>Eukaryota</taxon>
        <taxon>Metamonada</taxon>
        <taxon>Carpediemonas-like organisms</taxon>
        <taxon>Carpediemonas</taxon>
    </lineage>
</organism>
<comment type="caution">
    <text evidence="1">The sequence shown here is derived from an EMBL/GenBank/DDBJ whole genome shotgun (WGS) entry which is preliminary data.</text>
</comment>
<evidence type="ECO:0000313" key="1">
    <source>
        <dbReference type="EMBL" id="KAG9394964.1"/>
    </source>
</evidence>